<keyword evidence="2" id="KW-0732">Signal</keyword>
<evidence type="ECO:0000256" key="2">
    <source>
        <dbReference type="SAM" id="SignalP"/>
    </source>
</evidence>
<dbReference type="EMBL" id="RKQT01000001">
    <property type="protein sequence ID" value="RPE95978.1"/>
    <property type="molecule type" value="Genomic_DNA"/>
</dbReference>
<proteinExistence type="predicted"/>
<evidence type="ECO:0000313" key="4">
    <source>
        <dbReference type="EMBL" id="RPE95978.1"/>
    </source>
</evidence>
<dbReference type="KEGG" id="fcl:A4G17_09000"/>
<dbReference type="RefSeq" id="WP_123955902.1">
    <property type="nucleotide sequence ID" value="NZ_CP015029.1"/>
</dbReference>
<reference evidence="4 5" key="2">
    <citation type="submission" date="2018-11" db="EMBL/GenBank/DDBJ databases">
        <title>Genomic Encyclopedia of Type Strains, Phase IV (KMG-IV): sequencing the most valuable type-strain genomes for metagenomic binning, comparative biology and taxonomic classification.</title>
        <authorList>
            <person name="Goeker M."/>
        </authorList>
    </citation>
    <scope>NUCLEOTIDE SEQUENCE [LARGE SCALE GENOMIC DNA]</scope>
    <source>
        <strain evidence="4 5">DSM 25797</strain>
    </source>
</reference>
<dbReference type="Proteomes" id="UP000276901">
    <property type="component" value="Unassembled WGS sequence"/>
</dbReference>
<feature type="chain" id="PRO_5042147333" evidence="2">
    <location>
        <begin position="19"/>
        <end position="164"/>
    </location>
</feature>
<evidence type="ECO:0000313" key="5">
    <source>
        <dbReference type="Proteomes" id="UP000276901"/>
    </source>
</evidence>
<feature type="signal peptide" evidence="2">
    <location>
        <begin position="1"/>
        <end position="18"/>
    </location>
</feature>
<evidence type="ECO:0000313" key="6">
    <source>
        <dbReference type="Proteomes" id="UP000502287"/>
    </source>
</evidence>
<evidence type="ECO:0000313" key="3">
    <source>
        <dbReference type="EMBL" id="QIM65569.1"/>
    </source>
</evidence>
<gene>
    <name evidence="3" type="ORF">A4G17_09000</name>
    <name evidence="4" type="ORF">EDC49_0357</name>
</gene>
<feature type="region of interest" description="Disordered" evidence="1">
    <location>
        <begin position="96"/>
        <end position="116"/>
    </location>
</feature>
<name>A0AAE6X8V2_9PAST</name>
<dbReference type="EMBL" id="CP015029">
    <property type="protein sequence ID" value="QIM65569.1"/>
    <property type="molecule type" value="Genomic_DNA"/>
</dbReference>
<sequence length="164" mass="18433">MKKIIALFLSVISAFSFAQEVVIIPIVAEQQMANLPKDYPPILKLAVVDISDGTLNEIQDKKYSIKNSGHNLCWIVFNMPFSPSNQITEVFSSPKKANFSDPNGSRKVSKNGKNHTISIDLPSQNDQFIQRCWKFDQKDPVGKYTLSIKVNGINFPAQTFEVIK</sequence>
<dbReference type="Proteomes" id="UP000502287">
    <property type="component" value="Chromosome"/>
</dbReference>
<accession>A0AAE6X8V2</accession>
<keyword evidence="5" id="KW-1185">Reference proteome</keyword>
<organism evidence="3 6">
    <name type="scientific">Frederiksenia canicola</name>
    <dbReference type="NCBI Taxonomy" id="123824"/>
    <lineage>
        <taxon>Bacteria</taxon>
        <taxon>Pseudomonadati</taxon>
        <taxon>Pseudomonadota</taxon>
        <taxon>Gammaproteobacteria</taxon>
        <taxon>Pasteurellales</taxon>
        <taxon>Pasteurellaceae</taxon>
        <taxon>Frederiksenia</taxon>
    </lineage>
</organism>
<reference evidence="3 6" key="1">
    <citation type="submission" date="2016-03" db="EMBL/GenBank/DDBJ databases">
        <authorList>
            <person name="Hansen M.J."/>
            <person name="Bojesen A.M."/>
            <person name="Planet P."/>
        </authorList>
    </citation>
    <scope>NUCLEOTIDE SEQUENCE [LARGE SCALE GENOMIC DNA]</scope>
    <source>
        <strain evidence="3 6">HPA 21</strain>
    </source>
</reference>
<protein>
    <submittedName>
        <fullName evidence="3">Uncharacterized protein</fullName>
    </submittedName>
</protein>
<evidence type="ECO:0000256" key="1">
    <source>
        <dbReference type="SAM" id="MobiDB-lite"/>
    </source>
</evidence>
<dbReference type="AlphaFoldDB" id="A0AAE6X8V2"/>